<keyword evidence="2" id="KW-1185">Reference proteome</keyword>
<accession>A0ACC1HJ73</accession>
<evidence type="ECO:0000313" key="2">
    <source>
        <dbReference type="Proteomes" id="UP001145114"/>
    </source>
</evidence>
<dbReference type="Proteomes" id="UP001145114">
    <property type="component" value="Unassembled WGS sequence"/>
</dbReference>
<dbReference type="EC" id="5.3.1.6" evidence="1"/>
<sequence length="70" mass="7479">QLDEFPSVDLTIDGADEVDSRLNAIKGGGAAHLQEKVVASASKRLVLVADYRKDSSVLGEQWTKGVPVEV</sequence>
<organism evidence="1 2">
    <name type="scientific">Spiromyces aspiralis</name>
    <dbReference type="NCBI Taxonomy" id="68401"/>
    <lineage>
        <taxon>Eukaryota</taxon>
        <taxon>Fungi</taxon>
        <taxon>Fungi incertae sedis</taxon>
        <taxon>Zoopagomycota</taxon>
        <taxon>Kickxellomycotina</taxon>
        <taxon>Kickxellomycetes</taxon>
        <taxon>Kickxellales</taxon>
        <taxon>Kickxellaceae</taxon>
        <taxon>Spiromyces</taxon>
    </lineage>
</organism>
<proteinExistence type="predicted"/>
<name>A0ACC1HJ73_9FUNG</name>
<dbReference type="EMBL" id="JAMZIH010004165">
    <property type="protein sequence ID" value="KAJ1676401.1"/>
    <property type="molecule type" value="Genomic_DNA"/>
</dbReference>
<reference evidence="1" key="1">
    <citation type="submission" date="2022-06" db="EMBL/GenBank/DDBJ databases">
        <title>Phylogenomic reconstructions and comparative analyses of Kickxellomycotina fungi.</title>
        <authorList>
            <person name="Reynolds N.K."/>
            <person name="Stajich J.E."/>
            <person name="Barry K."/>
            <person name="Grigoriev I.V."/>
            <person name="Crous P."/>
            <person name="Smith M.E."/>
        </authorList>
    </citation>
    <scope>NUCLEOTIDE SEQUENCE</scope>
    <source>
        <strain evidence="1">RSA 2271</strain>
    </source>
</reference>
<evidence type="ECO:0000313" key="1">
    <source>
        <dbReference type="EMBL" id="KAJ1676401.1"/>
    </source>
</evidence>
<feature type="non-terminal residue" evidence="1">
    <location>
        <position position="1"/>
    </location>
</feature>
<feature type="non-terminal residue" evidence="1">
    <location>
        <position position="70"/>
    </location>
</feature>
<gene>
    <name evidence="1" type="primary">RKI1</name>
    <name evidence="1" type="ORF">EV182_008259</name>
</gene>
<keyword evidence="1" id="KW-0413">Isomerase</keyword>
<protein>
    <submittedName>
        <fullName evidence="1">Ribose-5-phosphate isomerase rki1</fullName>
        <ecNumber evidence="1">5.3.1.6</ecNumber>
    </submittedName>
</protein>
<comment type="caution">
    <text evidence="1">The sequence shown here is derived from an EMBL/GenBank/DDBJ whole genome shotgun (WGS) entry which is preliminary data.</text>
</comment>